<dbReference type="Proteomes" id="UP000003571">
    <property type="component" value="Unassembled WGS sequence"/>
</dbReference>
<dbReference type="InterPro" id="IPR037284">
    <property type="entry name" value="SUF_FeS_clus_asmbl_SufBD_sf"/>
</dbReference>
<sequence>MREKLTFNEINKSPCLTWNWLKMNRASLEVEADAEAEGGKREIKATKKGETVRIPLAFDDGKRYEHEQVVTAEENSEITVIIDYTSDAGAGGFSSVKTRLVAKPYSKIHLVKVNMLGQGFVQIDDTDGECADNAEISVTQIELGGAKTYAQVKNELKGFASSFKSSTAYITAGTQLLDMNYVVNHTGHKTDTKMVVKGTVSGAAQKTYRGTIDFKRGCAEATGDEQEETLLLSPAAVNKSIPMILCDEENVSGTHGATLGKIGAEELFYFQSRGISAETAEKILSCAKVMSVASEIPDEELRSRIGAFIGADEESGR</sequence>
<proteinExistence type="predicted"/>
<dbReference type="InterPro" id="IPR000825">
    <property type="entry name" value="SUF_FeS_clus_asmbl_SufBD_core"/>
</dbReference>
<organism evidence="2 3">
    <name type="scientific">Treponema saccharophilum DSM 2985</name>
    <dbReference type="NCBI Taxonomy" id="907348"/>
    <lineage>
        <taxon>Bacteria</taxon>
        <taxon>Pseudomonadati</taxon>
        <taxon>Spirochaetota</taxon>
        <taxon>Spirochaetia</taxon>
        <taxon>Spirochaetales</taxon>
        <taxon>Treponemataceae</taxon>
        <taxon>Treponema</taxon>
    </lineage>
</organism>
<evidence type="ECO:0000259" key="1">
    <source>
        <dbReference type="Pfam" id="PF01458"/>
    </source>
</evidence>
<keyword evidence="3" id="KW-1185">Reference proteome</keyword>
<gene>
    <name evidence="2" type="ORF">TresaDRAFT_2499</name>
</gene>
<dbReference type="RefSeq" id="WP_002701969.1">
    <property type="nucleotide sequence ID" value="NZ_AGRW01000025.1"/>
</dbReference>
<evidence type="ECO:0000313" key="3">
    <source>
        <dbReference type="Proteomes" id="UP000003571"/>
    </source>
</evidence>
<dbReference type="PANTHER" id="PTHR43575:SF1">
    <property type="entry name" value="PROTEIN ABCI7, CHLOROPLASTIC"/>
    <property type="match status" value="1"/>
</dbReference>
<evidence type="ECO:0000313" key="2">
    <source>
        <dbReference type="EMBL" id="EIC03045.1"/>
    </source>
</evidence>
<dbReference type="AlphaFoldDB" id="H7EHC5"/>
<dbReference type="PATRIC" id="fig|907348.3.peg.185"/>
<protein>
    <submittedName>
        <fullName evidence="2">SufBD protein</fullName>
    </submittedName>
</protein>
<dbReference type="SUPFAM" id="SSF101960">
    <property type="entry name" value="Stabilizer of iron transporter SufD"/>
    <property type="match status" value="1"/>
</dbReference>
<feature type="domain" description="SUF system FeS cluster assembly SufBD core" evidence="1">
    <location>
        <begin position="67"/>
        <end position="285"/>
    </location>
</feature>
<dbReference type="STRING" id="907348.TresaDRAFT_2499"/>
<reference evidence="2 3" key="1">
    <citation type="submission" date="2011-09" db="EMBL/GenBank/DDBJ databases">
        <title>The draft genome of Treponema saccharophilum DSM 2985.</title>
        <authorList>
            <consortium name="US DOE Joint Genome Institute (JGI-PGF)"/>
            <person name="Lucas S."/>
            <person name="Copeland A."/>
            <person name="Lapidus A."/>
            <person name="Glavina del Rio T."/>
            <person name="Dalin E."/>
            <person name="Tice H."/>
            <person name="Bruce D."/>
            <person name="Goodwin L."/>
            <person name="Pitluck S."/>
            <person name="Peters L."/>
            <person name="Kyrpides N."/>
            <person name="Mavromatis K."/>
            <person name="Ivanova N."/>
            <person name="Markowitz V."/>
            <person name="Cheng J.-F."/>
            <person name="Hugenholtz P."/>
            <person name="Woyke T."/>
            <person name="Wu D."/>
            <person name="Gronow S."/>
            <person name="Wellnitz S."/>
            <person name="Brambilla E."/>
            <person name="Klenk H.-P."/>
            <person name="Eisen J.A."/>
        </authorList>
    </citation>
    <scope>NUCLEOTIDE SEQUENCE [LARGE SCALE GENOMIC DNA]</scope>
    <source>
        <strain evidence="2 3">DSM 2985</strain>
    </source>
</reference>
<name>H7EHC5_9SPIR</name>
<comment type="caution">
    <text evidence="2">The sequence shown here is derived from an EMBL/GenBank/DDBJ whole genome shotgun (WGS) entry which is preliminary data.</text>
</comment>
<dbReference type="Pfam" id="PF01458">
    <property type="entry name" value="SUFBD_core"/>
    <property type="match status" value="1"/>
</dbReference>
<dbReference type="InterPro" id="IPR055346">
    <property type="entry name" value="Fe-S_cluster_assembly_SufBD"/>
</dbReference>
<dbReference type="PANTHER" id="PTHR43575">
    <property type="entry name" value="PROTEIN ABCI7, CHLOROPLASTIC"/>
    <property type="match status" value="1"/>
</dbReference>
<dbReference type="OrthoDB" id="9768262at2"/>
<dbReference type="GO" id="GO:0016226">
    <property type="term" value="P:iron-sulfur cluster assembly"/>
    <property type="evidence" value="ECO:0007669"/>
    <property type="project" value="InterPro"/>
</dbReference>
<accession>H7EHC5</accession>
<dbReference type="eggNOG" id="COG0719">
    <property type="taxonomic scope" value="Bacteria"/>
</dbReference>
<dbReference type="EMBL" id="AGRW01000025">
    <property type="protein sequence ID" value="EIC03045.1"/>
    <property type="molecule type" value="Genomic_DNA"/>
</dbReference>